<organism evidence="1 2">
    <name type="scientific">Deinococcus malanensis</name>
    <dbReference type="NCBI Taxonomy" id="1706855"/>
    <lineage>
        <taxon>Bacteria</taxon>
        <taxon>Thermotogati</taxon>
        <taxon>Deinococcota</taxon>
        <taxon>Deinococci</taxon>
        <taxon>Deinococcales</taxon>
        <taxon>Deinococcaceae</taxon>
        <taxon>Deinococcus</taxon>
    </lineage>
</organism>
<dbReference type="EMBL" id="BMPP01000014">
    <property type="protein sequence ID" value="GGK34323.1"/>
    <property type="molecule type" value="Genomic_DNA"/>
</dbReference>
<dbReference type="InterPro" id="IPR027417">
    <property type="entry name" value="P-loop_NTPase"/>
</dbReference>
<gene>
    <name evidence="1" type="ORF">GCM10008955_30460</name>
</gene>
<dbReference type="Proteomes" id="UP000647587">
    <property type="component" value="Unassembled WGS sequence"/>
</dbReference>
<accession>A0ABQ2F0C8</accession>
<name>A0ABQ2F0C8_9DEIO</name>
<proteinExistence type="predicted"/>
<dbReference type="RefSeq" id="WP_189010317.1">
    <property type="nucleotide sequence ID" value="NZ_BMPP01000014.1"/>
</dbReference>
<reference evidence="2" key="1">
    <citation type="journal article" date="2019" name="Int. J. Syst. Evol. Microbiol.">
        <title>The Global Catalogue of Microorganisms (GCM) 10K type strain sequencing project: providing services to taxonomists for standard genome sequencing and annotation.</title>
        <authorList>
            <consortium name="The Broad Institute Genomics Platform"/>
            <consortium name="The Broad Institute Genome Sequencing Center for Infectious Disease"/>
            <person name="Wu L."/>
            <person name="Ma J."/>
        </authorList>
    </citation>
    <scope>NUCLEOTIDE SEQUENCE [LARGE SCALE GENOMIC DNA]</scope>
    <source>
        <strain evidence="2">JCM 30331</strain>
    </source>
</reference>
<evidence type="ECO:0000313" key="2">
    <source>
        <dbReference type="Proteomes" id="UP000647587"/>
    </source>
</evidence>
<dbReference type="SUPFAM" id="SSF52540">
    <property type="entry name" value="P-loop containing nucleoside triphosphate hydrolases"/>
    <property type="match status" value="2"/>
</dbReference>
<dbReference type="Gene3D" id="3.40.50.300">
    <property type="entry name" value="P-loop containing nucleotide triphosphate hydrolases"/>
    <property type="match status" value="1"/>
</dbReference>
<comment type="caution">
    <text evidence="1">The sequence shown here is derived from an EMBL/GenBank/DDBJ whole genome shotgun (WGS) entry which is preliminary data.</text>
</comment>
<keyword evidence="2" id="KW-1185">Reference proteome</keyword>
<sequence>MTLVAPADVPTPARPSLLQAILDAADTPGTTVISAVPGAGKTHAAFEVIAERFLQRRLQRVLIAVSSTAGAGSLAAQVQRDLTELFQALGLTQGVKIIYGRAAVQASTPAGEDAAQRYAAQFRGLWAQAGVVIVSHAHLPLLSVLSGPARALRDAELLIIDENPTSSLIVTADTLVEAGLARLTPQSFLAALVEAQYLTARAAGQFNVRLDRPETYGALKKRSLQPGWALRRFDLAAPNFLGHLRRLAGQPFSAAHRVAFSQALSALLAPTKATERTADRFAEMLAREFASAMDRISEGDTHENRFGLTWTYGQGQPGLGTARLRFHLLPTLPRRCPTVVLDAYATEPEYRGVFEHPRHVRAGPEVITQIEVAPALRLDPIDLRHTKNERKLAWVLMEVREFVRASPRNTLVVVHKALLDPNSRSGRRFRELAQRFLGDEVALSDQTMEPLTRMRGHRLAHWGALNGSNRYAGWNVVALTSWRLPKTYAAYELAARLTDQTERKAVLERRERAELMQALHRSRQHRTPPGQSRPQLLVAFNPHELCPKECEAEATETCKHWQEFGVGFERYLTDAPIRLGARNPGWSRVTLGVATEVERHCGAVPLLALQTLGLMEPPTLTPQLHRDIGRASRTLLDWASRTPGSALHQWATLVGWQPCDDLPEFLSRTQQAWLPFFVTPVRTNVKVGETLKFVEVFAELIQAYPEKQTKHLTWARTRSQARKAVQALLSPLPPPPTHVTAFSGR</sequence>
<protein>
    <submittedName>
        <fullName evidence="1">Uncharacterized protein</fullName>
    </submittedName>
</protein>
<evidence type="ECO:0000313" key="1">
    <source>
        <dbReference type="EMBL" id="GGK34323.1"/>
    </source>
</evidence>